<proteinExistence type="predicted"/>
<protein>
    <submittedName>
        <fullName evidence="1">Uncharacterized protein</fullName>
    </submittedName>
</protein>
<sequence length="80" mass="9477">MQELNSSHWFRYLAALSNISKHCRLLQSMPRVSFEENVSGLSVEVFSYTFSSKEAETEFPQYWGHDLLEETYMCIAKFWN</sequence>
<dbReference type="Proteomes" id="UP000236998">
    <property type="component" value="Unassembled WGS sequence"/>
</dbReference>
<comment type="caution">
    <text evidence="1">The sequence shown here is derived from an EMBL/GenBank/DDBJ whole genome shotgun (WGS) entry which is preliminary data.</text>
</comment>
<dbReference type="AlphaFoldDB" id="A0ABD6VHV5"/>
<organism evidence="1 2">
    <name type="scientific">Pseudomonas syringae group genomosp. 3</name>
    <dbReference type="NCBI Taxonomy" id="251701"/>
    <lineage>
        <taxon>Bacteria</taxon>
        <taxon>Pseudomonadati</taxon>
        <taxon>Pseudomonadota</taxon>
        <taxon>Gammaproteobacteria</taxon>
        <taxon>Pseudomonadales</taxon>
        <taxon>Pseudomonadaceae</taxon>
        <taxon>Pseudomonas</taxon>
    </lineage>
</organism>
<evidence type="ECO:0000313" key="2">
    <source>
        <dbReference type="Proteomes" id="UP000236998"/>
    </source>
</evidence>
<dbReference type="EMBL" id="MLET01000002">
    <property type="protein sequence ID" value="POD71803.1"/>
    <property type="molecule type" value="Genomic_DNA"/>
</dbReference>
<gene>
    <name evidence="1" type="ORF">BKM07_06385</name>
</gene>
<accession>A0ABD6VHV5</accession>
<name>A0ABD6VHV5_9PSED</name>
<reference evidence="1 2" key="1">
    <citation type="submission" date="2016-10" db="EMBL/GenBank/DDBJ databases">
        <title>Comparative genomics of Pseudomonas syringae.</title>
        <authorList>
            <person name="Hulin M.T."/>
        </authorList>
    </citation>
    <scope>NUCLEOTIDE SEQUENCE [LARGE SCALE GENOMIC DNA]</scope>
    <source>
        <strain evidence="1 2">9643</strain>
    </source>
</reference>
<evidence type="ECO:0000313" key="1">
    <source>
        <dbReference type="EMBL" id="POD71803.1"/>
    </source>
</evidence>